<protein>
    <submittedName>
        <fullName evidence="7">Uncharacterized protein</fullName>
    </submittedName>
</protein>
<evidence type="ECO:0000256" key="1">
    <source>
        <dbReference type="ARBA" id="ARBA00004629"/>
    </source>
</evidence>
<dbReference type="Gene3D" id="1.10.510.10">
    <property type="entry name" value="Transferase(Phosphotransferase) domain 1"/>
    <property type="match status" value="1"/>
</dbReference>
<dbReference type="PANTHER" id="PTHR14030">
    <property type="entry name" value="MITOTIC CHECKPOINT SERINE/THREONINE-PROTEIN KINASE BUB1"/>
    <property type="match status" value="1"/>
</dbReference>
<keyword evidence="2" id="KW-0158">Chromosome</keyword>
<organism evidence="7 8">
    <name type="scientific">Eeniella nana</name>
    <name type="common">Yeast</name>
    <name type="synonym">Brettanomyces nanus</name>
    <dbReference type="NCBI Taxonomy" id="13502"/>
    <lineage>
        <taxon>Eukaryota</taxon>
        <taxon>Fungi</taxon>
        <taxon>Dikarya</taxon>
        <taxon>Ascomycota</taxon>
        <taxon>Saccharomycotina</taxon>
        <taxon>Pichiomycetes</taxon>
        <taxon>Pichiales</taxon>
        <taxon>Pichiaceae</taxon>
        <taxon>Brettanomyces</taxon>
    </lineage>
</organism>
<comment type="subcellular location">
    <subcellularLocation>
        <location evidence="1">Chromosome</location>
        <location evidence="1">Centromere</location>
        <location evidence="1">Kinetochore</location>
    </subcellularLocation>
</comment>
<keyword evidence="3" id="KW-0995">Kinetochore</keyword>
<keyword evidence="8" id="KW-1185">Reference proteome</keyword>
<accession>A0A875S4E7</accession>
<dbReference type="InterPro" id="IPR001245">
    <property type="entry name" value="Ser-Thr/Tyr_kinase_cat_dom"/>
</dbReference>
<reference evidence="7" key="1">
    <citation type="submission" date="2020-10" db="EMBL/GenBank/DDBJ databases">
        <authorList>
            <person name="Roach M.J.R."/>
        </authorList>
    </citation>
    <scope>NUCLEOTIDE SEQUENCE</scope>
    <source>
        <strain evidence="7">CBS 1945</strain>
    </source>
</reference>
<dbReference type="InterPro" id="IPR015661">
    <property type="entry name" value="Bub1/Mad3"/>
</dbReference>
<keyword evidence="4" id="KW-0137">Centromere</keyword>
<dbReference type="GeneID" id="62195996"/>
<dbReference type="Pfam" id="PF07714">
    <property type="entry name" value="PK_Tyr_Ser-Thr"/>
    <property type="match status" value="1"/>
</dbReference>
<evidence type="ECO:0000256" key="3">
    <source>
        <dbReference type="ARBA" id="ARBA00022838"/>
    </source>
</evidence>
<dbReference type="InterPro" id="IPR013212">
    <property type="entry name" value="Mad3/Bub1_I"/>
</dbReference>
<dbReference type="Pfam" id="PF08171">
    <property type="entry name" value="Mad3_BUB1_II"/>
    <property type="match status" value="1"/>
</dbReference>
<dbReference type="InterPro" id="IPR012572">
    <property type="entry name" value="Mad3/Bub1_II"/>
</dbReference>
<evidence type="ECO:0000259" key="5">
    <source>
        <dbReference type="PROSITE" id="PS50011"/>
    </source>
</evidence>
<dbReference type="SMART" id="SM00220">
    <property type="entry name" value="S_TKc"/>
    <property type="match status" value="1"/>
</dbReference>
<dbReference type="Gene3D" id="1.25.40.430">
    <property type="match status" value="1"/>
</dbReference>
<name>A0A875S4E7_EENNA</name>
<evidence type="ECO:0000256" key="4">
    <source>
        <dbReference type="ARBA" id="ARBA00023328"/>
    </source>
</evidence>
<sequence length="788" mass="90801">MTTTTNFSLVEQNKENIQAIPQGRSVKRLVDLEQLHGTELKEKLAAERELFEVRLDRSQLEDLDDPLEPYLDYLKWIRESFPSGNNNRELIKLLEKATHDFKDDDYYKNEVRYFKIWLEYIKFSDTPREIFTYLFKKQIGRKLSLFYESYAGFMEEQDDYERADEIYKMGIECKARPAVKLQNAYERFKIRLKSRPNQEESSKEVRVLSNSEGGGLSTCIQHTIQKPKFQVFKDSSADTHTSAFNNERSDTRDSLESLQNIRKENKVQGVPFKSQKIPQIALKGARKRKFSVFKDTPKLKYPVTTSVDVPGKRTAKYDFNFDLFFPKEGDTRTLYEVLALMMKKPTHDASFQTPLRKKIRTSMTPASRLGSSFLIGSLNEEEDTTRLTRSPTLTFFSNEARKEILQMFNQPIRSPSSTTTLTNITGTEVGLSDFITETLVKPSTPKKELISAGQETVMSSPFVDTPLRISFEKAAAESSQMAGLSEPSHYPGFHSYNIPLNKSQILKDLLKPGMPAVMGNKQLMIRFGMELFCVIKVLRENDDDSLYLCEQSTGDQFSLRVSQRENDNGHEFCILSELSKRTDLFISSYGYYRYEDESYLMLPYFKQGSLVDLMKCVKLTESLVAFVTLQLLEQMIELHSIGYVHCQIEAGNCMLSMKDSAKYSEVKLCEFRKVVCVSDSISARSQYSQDCFALANVIHRLIFKKPLDIKKITLETVLVADIPSDWQRTTWNGLFKHLLNFEHLDKDGDSVRQLQKVSEMIAKWLKTVHDLDSTISYVASQLNSRSRR</sequence>
<evidence type="ECO:0000259" key="6">
    <source>
        <dbReference type="PROSITE" id="PS51489"/>
    </source>
</evidence>
<evidence type="ECO:0000256" key="2">
    <source>
        <dbReference type="ARBA" id="ARBA00022454"/>
    </source>
</evidence>
<dbReference type="PROSITE" id="PS51489">
    <property type="entry name" value="BUB1_N"/>
    <property type="match status" value="1"/>
</dbReference>
<dbReference type="PROSITE" id="PS50011">
    <property type="entry name" value="PROTEIN_KINASE_DOM"/>
    <property type="match status" value="1"/>
</dbReference>
<feature type="domain" description="Protein kinase" evidence="5">
    <location>
        <begin position="503"/>
        <end position="788"/>
    </location>
</feature>
<dbReference type="GO" id="GO:0005524">
    <property type="term" value="F:ATP binding"/>
    <property type="evidence" value="ECO:0007669"/>
    <property type="project" value="InterPro"/>
</dbReference>
<dbReference type="Pfam" id="PF08311">
    <property type="entry name" value="Mad3_BUB1_I"/>
    <property type="match status" value="1"/>
</dbReference>
<dbReference type="GO" id="GO:0007094">
    <property type="term" value="P:mitotic spindle assembly checkpoint signaling"/>
    <property type="evidence" value="ECO:0007669"/>
    <property type="project" value="InterPro"/>
</dbReference>
<dbReference type="RefSeq" id="XP_038778810.1">
    <property type="nucleotide sequence ID" value="XM_038922882.1"/>
</dbReference>
<proteinExistence type="predicted"/>
<dbReference type="SUPFAM" id="SSF56112">
    <property type="entry name" value="Protein kinase-like (PK-like)"/>
    <property type="match status" value="1"/>
</dbReference>
<dbReference type="GO" id="GO:0000776">
    <property type="term" value="C:kinetochore"/>
    <property type="evidence" value="ECO:0007669"/>
    <property type="project" value="UniProtKB-KW"/>
</dbReference>
<dbReference type="KEGG" id="bnn:FOA43_002595"/>
<feature type="domain" description="BUB1 N-terminal" evidence="6">
    <location>
        <begin position="56"/>
        <end position="212"/>
    </location>
</feature>
<dbReference type="EMBL" id="CP064813">
    <property type="protein sequence ID" value="QPG75245.1"/>
    <property type="molecule type" value="Genomic_DNA"/>
</dbReference>
<dbReference type="OrthoDB" id="248495at2759"/>
<dbReference type="InterPro" id="IPR011009">
    <property type="entry name" value="Kinase-like_dom_sf"/>
</dbReference>
<dbReference type="AlphaFoldDB" id="A0A875S4E7"/>
<dbReference type="GO" id="GO:0004672">
    <property type="term" value="F:protein kinase activity"/>
    <property type="evidence" value="ECO:0007669"/>
    <property type="project" value="InterPro"/>
</dbReference>
<dbReference type="FunFam" id="1.25.40.430:FF:000003">
    <property type="entry name" value="Checkpoint serine/threonine-protein kinase BUB1"/>
    <property type="match status" value="1"/>
</dbReference>
<dbReference type="InterPro" id="IPR000719">
    <property type="entry name" value="Prot_kinase_dom"/>
</dbReference>
<evidence type="ECO:0000313" key="8">
    <source>
        <dbReference type="Proteomes" id="UP000662931"/>
    </source>
</evidence>
<dbReference type="SMART" id="SM00777">
    <property type="entry name" value="Mad3_BUB1_I"/>
    <property type="match status" value="1"/>
</dbReference>
<evidence type="ECO:0000313" key="7">
    <source>
        <dbReference type="EMBL" id="QPG75245.1"/>
    </source>
</evidence>
<gene>
    <name evidence="7" type="ORF">FOA43_002595</name>
</gene>
<dbReference type="Proteomes" id="UP000662931">
    <property type="component" value="Chromosome 2"/>
</dbReference>